<comment type="similarity">
    <text evidence="1">Belongs to the phD/YefM antitoxin family.</text>
</comment>
<dbReference type="Pfam" id="PF02604">
    <property type="entry name" value="PhdYeFM_antitox"/>
    <property type="match status" value="1"/>
</dbReference>
<protein>
    <submittedName>
        <fullName evidence="3">TonB family protein</fullName>
    </submittedName>
</protein>
<dbReference type="Proteomes" id="UP000033862">
    <property type="component" value="Unassembled WGS sequence"/>
</dbReference>
<dbReference type="NCBIfam" id="TIGR01552">
    <property type="entry name" value="phd_fam"/>
    <property type="match status" value="1"/>
</dbReference>
<dbReference type="InterPro" id="IPR036165">
    <property type="entry name" value="YefM-like_sf"/>
</dbReference>
<dbReference type="STRING" id="1618332.UT15_C0014G0002"/>
<feature type="compositionally biased region" description="Basic and acidic residues" evidence="2">
    <location>
        <begin position="235"/>
        <end position="255"/>
    </location>
</feature>
<dbReference type="SUPFAM" id="SSF143120">
    <property type="entry name" value="YefM-like"/>
    <property type="match status" value="1"/>
</dbReference>
<accession>A0A0G0NWW9</accession>
<evidence type="ECO:0000256" key="1">
    <source>
        <dbReference type="ARBA" id="ARBA00009981"/>
    </source>
</evidence>
<feature type="compositionally biased region" description="Pro residues" evidence="2">
    <location>
        <begin position="111"/>
        <end position="124"/>
    </location>
</feature>
<evidence type="ECO:0000313" key="4">
    <source>
        <dbReference type="Proteomes" id="UP000033862"/>
    </source>
</evidence>
<name>A0A0G0NWW9_9BACT</name>
<feature type="region of interest" description="Disordered" evidence="2">
    <location>
        <begin position="82"/>
        <end position="277"/>
    </location>
</feature>
<dbReference type="PRINTS" id="PR01217">
    <property type="entry name" value="PRICHEXTENSN"/>
</dbReference>
<proteinExistence type="inferred from homology"/>
<organism evidence="3 4">
    <name type="scientific">Berkelbacteria bacterium GW2011_GWA1_39_10</name>
    <dbReference type="NCBI Taxonomy" id="1618332"/>
    <lineage>
        <taxon>Bacteria</taxon>
        <taxon>Candidatus Berkelbacteria</taxon>
    </lineage>
</organism>
<reference evidence="3 4" key="1">
    <citation type="journal article" date="2015" name="Nature">
        <title>rRNA introns, odd ribosomes, and small enigmatic genomes across a large radiation of phyla.</title>
        <authorList>
            <person name="Brown C.T."/>
            <person name="Hug L.A."/>
            <person name="Thomas B.C."/>
            <person name="Sharon I."/>
            <person name="Castelle C.J."/>
            <person name="Singh A."/>
            <person name="Wilkins M.J."/>
            <person name="Williams K.H."/>
            <person name="Banfield J.F."/>
        </authorList>
    </citation>
    <scope>NUCLEOTIDE SEQUENCE [LARGE SCALE GENOMIC DNA]</scope>
</reference>
<dbReference type="EMBL" id="LBVS01000014">
    <property type="protein sequence ID" value="KKQ90354.1"/>
    <property type="molecule type" value="Genomic_DNA"/>
</dbReference>
<evidence type="ECO:0000313" key="3">
    <source>
        <dbReference type="EMBL" id="KKQ90354.1"/>
    </source>
</evidence>
<sequence>MYDPLKVSLENIIPLTEARDHFSQIVAEVQKDKLYVLTKGGKPAVAIIDVKYLEQVTGGEIKEEHIEKEIEKAPEKVGLPPMVEHLNQKPTPPTAAPVYPAPISKPSIPQSTPPPISQPAPPKPAGFAAPQVKPTPPPLPPIKTDVKPQPSPNPISATPPPAPLAKSEPLTSSQPAGFAAPQAKPTPPPPPATIQTSTSTPTVAPLQTPPLKSDTPATQNTGQKIDIQFSPDDEDMKKMNQDGKIPDESRIDGDAKNPPAQYAGEQEKSEPEDMVID</sequence>
<feature type="compositionally biased region" description="Pro residues" evidence="2">
    <location>
        <begin position="149"/>
        <end position="163"/>
    </location>
</feature>
<comment type="caution">
    <text evidence="3">The sequence shown here is derived from an EMBL/GenBank/DDBJ whole genome shotgun (WGS) entry which is preliminary data.</text>
</comment>
<gene>
    <name evidence="3" type="ORF">UT15_C0014G0002</name>
</gene>
<dbReference type="Gene3D" id="3.40.1620.10">
    <property type="entry name" value="YefM-like domain"/>
    <property type="match status" value="1"/>
</dbReference>
<dbReference type="InterPro" id="IPR006442">
    <property type="entry name" value="Antitoxin_Phd/YefM"/>
</dbReference>
<evidence type="ECO:0000256" key="2">
    <source>
        <dbReference type="SAM" id="MobiDB-lite"/>
    </source>
</evidence>
<feature type="compositionally biased region" description="Low complexity" evidence="2">
    <location>
        <begin position="193"/>
        <end position="202"/>
    </location>
</feature>
<dbReference type="AlphaFoldDB" id="A0A0G0NWW9"/>
<feature type="compositionally biased region" description="Low complexity" evidence="2">
    <location>
        <begin position="96"/>
        <end position="110"/>
    </location>
</feature>